<protein>
    <submittedName>
        <fullName evidence="3">NLRC3 protein</fullName>
    </submittedName>
</protein>
<gene>
    <name evidence="3" type="primary">NLRC3</name>
    <name evidence="3" type="ORF">SPIL2461_LOCUS22557</name>
</gene>
<evidence type="ECO:0000256" key="2">
    <source>
        <dbReference type="SAM" id="Phobius"/>
    </source>
</evidence>
<dbReference type="EMBL" id="CAJNIZ010047432">
    <property type="protein sequence ID" value="CAE7767904.1"/>
    <property type="molecule type" value="Genomic_DNA"/>
</dbReference>
<evidence type="ECO:0000256" key="1">
    <source>
        <dbReference type="SAM" id="MobiDB-lite"/>
    </source>
</evidence>
<dbReference type="Proteomes" id="UP000649617">
    <property type="component" value="Unassembled WGS sequence"/>
</dbReference>
<evidence type="ECO:0000313" key="4">
    <source>
        <dbReference type="Proteomes" id="UP000649617"/>
    </source>
</evidence>
<feature type="region of interest" description="Disordered" evidence="1">
    <location>
        <begin position="272"/>
        <end position="302"/>
    </location>
</feature>
<dbReference type="AlphaFoldDB" id="A0A812Y795"/>
<dbReference type="OrthoDB" id="439397at2759"/>
<feature type="region of interest" description="Disordered" evidence="1">
    <location>
        <begin position="180"/>
        <end position="199"/>
    </location>
</feature>
<sequence length="464" mass="48040">FEAPVASVFGPLAAAPDAMALELEQTQHNYDMESMSETHTMLRGEQKLQSRWPRTLLLAAGFLALTAVVVATALFASRPKTSLRKSSGSVVQLSDDSVWADVLSSNAMKQYEQGKEMAKEADKGASEAVESAKNKVEDAINNMGSGASKVVSDAQNAMKQKADEATGAAKNAAKKLQKAASSAAETAQKSPTQAEADAAAAAKALMQSLMGGDDSSREKMISAAKAPAPAAPVPALTLGAVKIPAPPKLPSIAMPKIQTPVTLPVAAPAVGAVEPPAPKPTDDPSKSALAPQVASSDQDPCSSDQELSGGLCYAKCSLLTQGSHPCRSSAWSCCAVADGPSCAEKASMESCWVHPGFCFGYAVAGMEEAKQQGSNCPTNLGGCLVNEEMFMSQCYKKCRDLTGGTHTKRVGAATCCNKGSDFECLWPGNLKSDPSYNVGGGLGDHNSGTPSHSHLPMKSLAQSD</sequence>
<accession>A0A812Y795</accession>
<keyword evidence="2" id="KW-0472">Membrane</keyword>
<comment type="caution">
    <text evidence="3">The sequence shown here is derived from an EMBL/GenBank/DDBJ whole genome shotgun (WGS) entry which is preliminary data.</text>
</comment>
<feature type="compositionally biased region" description="Polar residues" evidence="1">
    <location>
        <begin position="293"/>
        <end position="302"/>
    </location>
</feature>
<reference evidence="3" key="1">
    <citation type="submission" date="2021-02" db="EMBL/GenBank/DDBJ databases">
        <authorList>
            <person name="Dougan E. K."/>
            <person name="Rhodes N."/>
            <person name="Thang M."/>
            <person name="Chan C."/>
        </authorList>
    </citation>
    <scope>NUCLEOTIDE SEQUENCE</scope>
</reference>
<feature type="non-terminal residue" evidence="3">
    <location>
        <position position="1"/>
    </location>
</feature>
<evidence type="ECO:0000313" key="3">
    <source>
        <dbReference type="EMBL" id="CAE7767904.1"/>
    </source>
</evidence>
<keyword evidence="2" id="KW-0812">Transmembrane</keyword>
<feature type="transmembrane region" description="Helical" evidence="2">
    <location>
        <begin position="56"/>
        <end position="76"/>
    </location>
</feature>
<keyword evidence="2" id="KW-1133">Transmembrane helix</keyword>
<name>A0A812Y795_SYMPI</name>
<proteinExistence type="predicted"/>
<organism evidence="3 4">
    <name type="scientific">Symbiodinium pilosum</name>
    <name type="common">Dinoflagellate</name>
    <dbReference type="NCBI Taxonomy" id="2952"/>
    <lineage>
        <taxon>Eukaryota</taxon>
        <taxon>Sar</taxon>
        <taxon>Alveolata</taxon>
        <taxon>Dinophyceae</taxon>
        <taxon>Suessiales</taxon>
        <taxon>Symbiodiniaceae</taxon>
        <taxon>Symbiodinium</taxon>
    </lineage>
</organism>
<keyword evidence="4" id="KW-1185">Reference proteome</keyword>
<feature type="region of interest" description="Disordered" evidence="1">
    <location>
        <begin position="437"/>
        <end position="464"/>
    </location>
</feature>